<dbReference type="PANTHER" id="PTHR12542">
    <property type="entry name" value="EXOCYST COMPLEX PROTEIN EXO70"/>
    <property type="match status" value="1"/>
</dbReference>
<keyword evidence="2 3" id="KW-0813">Transport</keyword>
<dbReference type="EnsemblPlants" id="TraesCS2A02G029400.1">
    <property type="protein sequence ID" value="TraesCS2A02G029400.1"/>
    <property type="gene ID" value="TraesCS2A02G029400"/>
</dbReference>
<feature type="domain" description="Exocyst complex subunit Exo70 C-terminal" evidence="4">
    <location>
        <begin position="83"/>
        <end position="209"/>
    </location>
</feature>
<dbReference type="GeneID" id="123184309"/>
<sequence>MEAAGDGSVGMFRATPDAAAGIGRSAEVAALLNKMVDGLGATVLDIPGSHEFTVHPSTHLLIQALQNYSRNTYLVEPVHHATDPCAHMVDCWAAKLEEDAEMIRQGEKGVKYIFLMNNTCLVLQMMGRPGAASFAGAQELASRLTSMVELYKKCYLDECWAPLHRLNSDMFAAEFRATCDCQSTWKVGAELRYHLRQEIVDFVVPPYEASLSDRSACPGPSFSLKRMVFGGKKQKRYDTGAQLEGKIRGLFEG</sequence>
<keyword evidence="3" id="KW-0653">Protein transport</keyword>
<dbReference type="Gramene" id="TraesCS2A03G0057700.1">
    <property type="protein sequence ID" value="TraesCS2A03G0057700.1.CDS"/>
    <property type="gene ID" value="TraesCS2A03G0057700"/>
</dbReference>
<dbReference type="Proteomes" id="UP000019116">
    <property type="component" value="Chromosome 2A"/>
</dbReference>
<dbReference type="AlphaFoldDB" id="A0A3B6APW9"/>
<protein>
    <recommendedName>
        <fullName evidence="3">Exocyst subunit Exo70 family protein</fullName>
    </recommendedName>
</protein>
<proteinExistence type="inferred from homology"/>
<dbReference type="SUPFAM" id="SSF74788">
    <property type="entry name" value="Cullin repeat-like"/>
    <property type="match status" value="1"/>
</dbReference>
<dbReference type="GO" id="GO:0006887">
    <property type="term" value="P:exocytosis"/>
    <property type="evidence" value="ECO:0007669"/>
    <property type="project" value="UniProtKB-KW"/>
</dbReference>
<dbReference type="InterPro" id="IPR004140">
    <property type="entry name" value="Exo70"/>
</dbReference>
<dbReference type="PANTHER" id="PTHR12542:SF160">
    <property type="entry name" value="EXOCYST SUBUNIT EXO70 FAMILY PROTEIN"/>
    <property type="match status" value="1"/>
</dbReference>
<evidence type="ECO:0000256" key="3">
    <source>
        <dbReference type="RuleBase" id="RU365026"/>
    </source>
</evidence>
<dbReference type="STRING" id="4565.A0A3B6APW9"/>
<evidence type="ECO:0000313" key="5">
    <source>
        <dbReference type="EnsemblPlants" id="TraesCS2A02G029400.1"/>
    </source>
</evidence>
<dbReference type="GO" id="GO:0000145">
    <property type="term" value="C:exocyst"/>
    <property type="evidence" value="ECO:0007669"/>
    <property type="project" value="InterPro"/>
</dbReference>
<evidence type="ECO:0000256" key="2">
    <source>
        <dbReference type="ARBA" id="ARBA00022448"/>
    </source>
</evidence>
<comment type="similarity">
    <text evidence="1 3">Belongs to the EXO70 family.</text>
</comment>
<dbReference type="InterPro" id="IPR016159">
    <property type="entry name" value="Cullin_repeat-like_dom_sf"/>
</dbReference>
<dbReference type="OrthoDB" id="699821at2759"/>
<reference evidence="5" key="1">
    <citation type="submission" date="2018-08" db="EMBL/GenBank/DDBJ databases">
        <authorList>
            <person name="Rossello M."/>
        </authorList>
    </citation>
    <scope>NUCLEOTIDE SEQUENCE [LARGE SCALE GENOMIC DNA]</scope>
    <source>
        <strain evidence="5">cv. Chinese Spring</strain>
    </source>
</reference>
<keyword evidence="3" id="KW-0268">Exocytosis</keyword>
<evidence type="ECO:0000256" key="1">
    <source>
        <dbReference type="ARBA" id="ARBA00006756"/>
    </source>
</evidence>
<name>A0A3B6APW9_WHEAT</name>
<dbReference type="Gramene" id="TraesCS2A02G029400.1">
    <property type="protein sequence ID" value="TraesCS2A02G029400.1"/>
    <property type="gene ID" value="TraesCS2A02G029400"/>
</dbReference>
<keyword evidence="6" id="KW-1185">Reference proteome</keyword>
<dbReference type="InterPro" id="IPR046364">
    <property type="entry name" value="Exo70_C"/>
</dbReference>
<gene>
    <name evidence="5" type="primary">LOC123184309</name>
</gene>
<organism evidence="5">
    <name type="scientific">Triticum aestivum</name>
    <name type="common">Wheat</name>
    <dbReference type="NCBI Taxonomy" id="4565"/>
    <lineage>
        <taxon>Eukaryota</taxon>
        <taxon>Viridiplantae</taxon>
        <taxon>Streptophyta</taxon>
        <taxon>Embryophyta</taxon>
        <taxon>Tracheophyta</taxon>
        <taxon>Spermatophyta</taxon>
        <taxon>Magnoliopsida</taxon>
        <taxon>Liliopsida</taxon>
        <taxon>Poales</taxon>
        <taxon>Poaceae</taxon>
        <taxon>BOP clade</taxon>
        <taxon>Pooideae</taxon>
        <taxon>Triticodae</taxon>
        <taxon>Triticeae</taxon>
        <taxon>Triticinae</taxon>
        <taxon>Triticum</taxon>
    </lineage>
</organism>
<comment type="function">
    <text evidence="3">Component of the exocyst complex.</text>
</comment>
<dbReference type="RefSeq" id="XP_044452391.1">
    <property type="nucleotide sequence ID" value="XM_044596456.1"/>
</dbReference>
<accession>A0A3B6APW9</accession>
<dbReference type="GO" id="GO:0005546">
    <property type="term" value="F:phosphatidylinositol-4,5-bisphosphate binding"/>
    <property type="evidence" value="ECO:0007669"/>
    <property type="project" value="InterPro"/>
</dbReference>
<evidence type="ECO:0000313" key="6">
    <source>
        <dbReference type="Proteomes" id="UP000019116"/>
    </source>
</evidence>
<reference evidence="5" key="2">
    <citation type="submission" date="2018-10" db="UniProtKB">
        <authorList>
            <consortium name="EnsemblPlants"/>
        </authorList>
    </citation>
    <scope>IDENTIFICATION</scope>
</reference>
<dbReference type="Pfam" id="PF03081">
    <property type="entry name" value="Exo70_C"/>
    <property type="match status" value="1"/>
</dbReference>
<evidence type="ECO:0000259" key="4">
    <source>
        <dbReference type="Pfam" id="PF03081"/>
    </source>
</evidence>
<dbReference type="Gene3D" id="1.20.1280.170">
    <property type="entry name" value="Exocyst complex component Exo70"/>
    <property type="match status" value="1"/>
</dbReference>
<dbReference type="GO" id="GO:0015031">
    <property type="term" value="P:protein transport"/>
    <property type="evidence" value="ECO:0007669"/>
    <property type="project" value="UniProtKB-KW"/>
</dbReference>